<keyword evidence="7 8" id="KW-0066">ATP synthesis</keyword>
<dbReference type="GO" id="GO:0045259">
    <property type="term" value="C:proton-transporting ATP synthase complex"/>
    <property type="evidence" value="ECO:0007669"/>
    <property type="project" value="UniProtKB-KW"/>
</dbReference>
<keyword evidence="6 8" id="KW-0472">Membrane</keyword>
<comment type="function">
    <text evidence="8">F(1)F(0) ATP synthase produces ATP from ADP in the presence of a proton or sodium gradient. F-type ATPases consist of two structural domains, F(1) containing the extramembraneous catalytic core and F(0) containing the membrane proton channel, linked together by a central stalk and a peripheral stalk. During catalysis, ATP synthesis in the catalytic domain of F(1) is coupled via a rotary mechanism of the central stalk subunits to proton translocation.</text>
</comment>
<dbReference type="NCBIfam" id="TIGR01145">
    <property type="entry name" value="ATP_synt_delta"/>
    <property type="match status" value="1"/>
</dbReference>
<evidence type="ECO:0000256" key="5">
    <source>
        <dbReference type="ARBA" id="ARBA00023065"/>
    </source>
</evidence>
<keyword evidence="9" id="KW-0150">Chloroplast</keyword>
<name>A0A1G4NWH8_9FLOR</name>
<evidence type="ECO:0000256" key="6">
    <source>
        <dbReference type="ARBA" id="ARBA00023136"/>
    </source>
</evidence>
<comment type="similarity">
    <text evidence="2 8">Belongs to the ATPase delta chain family.</text>
</comment>
<dbReference type="EMBL" id="LT622871">
    <property type="protein sequence ID" value="SCW22974.1"/>
    <property type="molecule type" value="Genomic_DNA"/>
</dbReference>
<evidence type="ECO:0000256" key="3">
    <source>
        <dbReference type="ARBA" id="ARBA00022448"/>
    </source>
</evidence>
<reference evidence="9" key="2">
    <citation type="submission" date="2016-10" db="EMBL/GenBank/DDBJ databases">
        <authorList>
            <person name="de Groot N.N."/>
        </authorList>
    </citation>
    <scope>NUCLEOTIDE SEQUENCE</scope>
    <source>
        <strain evidence="9">H.1444</strain>
    </source>
</reference>
<geneLocation type="chloroplast" evidence="9"/>
<accession>A0A1G4NWH8</accession>
<dbReference type="AlphaFoldDB" id="A0A1G4NWH8"/>
<dbReference type="InterPro" id="IPR020781">
    <property type="entry name" value="ATPase_OSCP/d_CS"/>
</dbReference>
<comment type="subcellular location">
    <subcellularLocation>
        <location evidence="1">Membrane</location>
    </subcellularLocation>
    <subcellularLocation>
        <location evidence="8">Plastid</location>
        <location evidence="8">Chloroplast thylakoid membrane</location>
        <topology evidence="8">Peripheral membrane protein</topology>
    </subcellularLocation>
</comment>
<comment type="function">
    <text evidence="8">This protein is part of the stalk that links CF(0) to CF(1). It either transmits conformational changes from CF(0) to CF(1) or is implicated in proton conduction.</text>
</comment>
<evidence type="ECO:0000256" key="7">
    <source>
        <dbReference type="ARBA" id="ARBA00023310"/>
    </source>
</evidence>
<dbReference type="PRINTS" id="PR00125">
    <property type="entry name" value="ATPASEDELTA"/>
</dbReference>
<dbReference type="GO" id="GO:0046933">
    <property type="term" value="F:proton-transporting ATP synthase activity, rotational mechanism"/>
    <property type="evidence" value="ECO:0007669"/>
    <property type="project" value="UniProtKB-UniRule"/>
</dbReference>
<protein>
    <recommendedName>
        <fullName evidence="8">ATP synthase subunit delta, chloroplastic</fullName>
    </recommendedName>
    <alternativeName>
        <fullName evidence="8">ATP synthase F(1) sector subunit delta</fullName>
    </alternativeName>
    <alternativeName>
        <fullName evidence="8">F-type ATPase subunit delta</fullName>
    </alternativeName>
</protein>
<dbReference type="InterPro" id="IPR000711">
    <property type="entry name" value="ATPase_OSCP/dsu"/>
</dbReference>
<evidence type="ECO:0000256" key="1">
    <source>
        <dbReference type="ARBA" id="ARBA00004370"/>
    </source>
</evidence>
<keyword evidence="5 8" id="KW-0406">Ion transport</keyword>
<keyword evidence="9" id="KW-0934">Plastid</keyword>
<evidence type="ECO:0000313" key="9">
    <source>
        <dbReference type="EMBL" id="SCW22974.1"/>
    </source>
</evidence>
<dbReference type="Pfam" id="PF00213">
    <property type="entry name" value="OSCP"/>
    <property type="match status" value="1"/>
</dbReference>
<dbReference type="InterPro" id="IPR026015">
    <property type="entry name" value="ATP_synth_OSCP/delta_N_sf"/>
</dbReference>
<dbReference type="GO" id="GO:0009535">
    <property type="term" value="C:chloroplast thylakoid membrane"/>
    <property type="evidence" value="ECO:0007669"/>
    <property type="project" value="UniProtKB-SubCell"/>
</dbReference>
<comment type="subunit">
    <text evidence="8">F-type ATPases have 2 components, F(1) - the catalytic core - and F(0) - the membrane proton channel. F(1) has five subunits: alpha(3), beta(3), gamma(1), delta(1), epsilon(1). CF(0) has four main subunits: a(1), b(1), b'(1) and c(10-14). The alpha and beta chains form an alternating ring which encloses part of the gamma chain. F(1) is attached to F(0) by a central stalk formed by the gamma and epsilon chains, while a peripheral stalk is formed by the delta, b and b' chains.</text>
</comment>
<keyword evidence="4 8" id="KW-0375">Hydrogen ion transport</keyword>
<evidence type="ECO:0000256" key="8">
    <source>
        <dbReference type="HAMAP-Rule" id="MF_01416"/>
    </source>
</evidence>
<keyword evidence="8" id="KW-0793">Thylakoid</keyword>
<dbReference type="HAMAP" id="MF_01416">
    <property type="entry name" value="ATP_synth_delta_bact"/>
    <property type="match status" value="1"/>
</dbReference>
<dbReference type="PANTHER" id="PTHR11910">
    <property type="entry name" value="ATP SYNTHASE DELTA CHAIN"/>
    <property type="match status" value="1"/>
</dbReference>
<gene>
    <name evidence="8 9" type="primary">atpD</name>
    <name evidence="9" type="ORF">H1444_111</name>
</gene>
<reference evidence="9" key="1">
    <citation type="submission" date="2016-10" db="EMBL/GenBank/DDBJ databases">
        <title>Chloroplast genomes as a tool to resolve red algal phylogenies: a case study in the Nemaliales.</title>
        <authorList>
            <person name="Costa J.F."/>
            <person name="Lin S.M."/>
            <person name="Macaya E.C."/>
            <person name="Fernandez-Garcia C."/>
            <person name="Verbruggen H."/>
        </authorList>
    </citation>
    <scope>NUCLEOTIDE SEQUENCE</scope>
    <source>
        <strain evidence="9">H.1444</strain>
    </source>
</reference>
<organism evidence="9">
    <name type="scientific">Nemalion sp. H.1444</name>
    <dbReference type="NCBI Taxonomy" id="1907586"/>
    <lineage>
        <taxon>Eukaryota</taxon>
        <taxon>Rhodophyta</taxon>
        <taxon>Florideophyceae</taxon>
        <taxon>Nemaliophycidae</taxon>
        <taxon>Nemaliales</taxon>
        <taxon>Nemaliaceae</taxon>
        <taxon>Nemalion</taxon>
    </lineage>
</organism>
<dbReference type="SUPFAM" id="SSF47928">
    <property type="entry name" value="N-terminal domain of the delta subunit of the F1F0-ATP synthase"/>
    <property type="match status" value="1"/>
</dbReference>
<keyword evidence="3 8" id="KW-0813">Transport</keyword>
<sequence>MTTKTLATQVSQPYAEALLSLAKESGIVAEIHEDAELVMQVLSESSALDKFLNNPLVNSFAKKEVVRKLFVEQLTSEVVTFILLLIDRKRITYLPNILEKYLELSYSSNSFVMAKVYSSIALTDEQQDDLQNKLKVMTGKANVKLDISVDRDLIAGFTVQIGSKVIDTSLRGQLKEIGYFLGVENV</sequence>
<keyword evidence="8" id="KW-0139">CF(1)</keyword>
<dbReference type="PROSITE" id="PS00389">
    <property type="entry name" value="ATPASE_DELTA"/>
    <property type="match status" value="1"/>
</dbReference>
<evidence type="ECO:0000256" key="4">
    <source>
        <dbReference type="ARBA" id="ARBA00022781"/>
    </source>
</evidence>
<evidence type="ECO:0000256" key="2">
    <source>
        <dbReference type="ARBA" id="ARBA00007046"/>
    </source>
</evidence>
<dbReference type="Gene3D" id="1.10.520.20">
    <property type="entry name" value="N-terminal domain of the delta subunit of the F1F0-ATP synthase"/>
    <property type="match status" value="1"/>
</dbReference>
<proteinExistence type="inferred from homology"/>